<dbReference type="EMBL" id="CP020100">
    <property type="protein sequence ID" value="AQZ94994.1"/>
    <property type="molecule type" value="Genomic_DNA"/>
</dbReference>
<dbReference type="Proteomes" id="UP000243488">
    <property type="component" value="Chromosome"/>
</dbReference>
<evidence type="ECO:0000259" key="6">
    <source>
        <dbReference type="Pfam" id="PF02465"/>
    </source>
</evidence>
<reference evidence="8 9" key="1">
    <citation type="submission" date="2017-03" db="EMBL/GenBank/DDBJ databases">
        <title>Complete genome sequence of the novel DNRA strain Pseudomonas sp. S-6-2 isolated from Chinese polluted river sediment. Journal of Biotechnology.</title>
        <authorList>
            <person name="Li J."/>
            <person name="Xiang F."/>
            <person name="Wang L."/>
            <person name="Xi L."/>
            <person name="Liu J."/>
        </authorList>
    </citation>
    <scope>NUCLEOTIDE SEQUENCE [LARGE SCALE GENOMIC DNA]</scope>
    <source>
        <strain evidence="8 9">S-6-2</strain>
    </source>
</reference>
<evidence type="ECO:0000256" key="3">
    <source>
        <dbReference type="ARBA" id="ARBA00023054"/>
    </source>
</evidence>
<keyword evidence="4 5" id="KW-0975">Bacterial flagellum</keyword>
<comment type="function">
    <text evidence="5">Required for morphogenesis and for the elongation of the flagellar filament by facilitating polymerization of the flagellin monomers at the tip of growing filament. Forms a capping structure, which prevents flagellin subunits (transported through the central channel of the flagellum) from leaking out without polymerization at the distal end.</text>
</comment>
<dbReference type="InterPro" id="IPR010810">
    <property type="entry name" value="Flagellin_hook_IN_motif"/>
</dbReference>
<dbReference type="GO" id="GO:0005576">
    <property type="term" value="C:extracellular region"/>
    <property type="evidence" value="ECO:0007669"/>
    <property type="project" value="UniProtKB-SubCell"/>
</dbReference>
<evidence type="ECO:0000256" key="5">
    <source>
        <dbReference type="RuleBase" id="RU362066"/>
    </source>
</evidence>
<sequence>MNITGIGSGLDINSMVKAIMDAERAPKAASLSRLESKTTAQFSALGQFRSAISDFQTALKNLNDSALFQKRTATSSNTDYFTATATSSAAAGNYSVQVFNLAQSSKVALAGFDSATTQVGTGELNITVGDEVINVQIGEDKQSLSAIRDAINAAGADKGLSAAIVNDPSGVGGARIVLTSTNSGSGKDIQVEVANATGDLGRLAFTPPDPTATNYQPPAADPDDPRAARVISFARDASFAVDGLLMSSASNTIDDVIEGVSLTLKKPQSAEDIANANTFNLAVAEDRAGVKANLQKFVDAYNKLIDTTNSLTRVTQVGGDSGTPLAGPLVGDATVRSFLSAMRTELGNAQGSGDIRILADLGITTKQDGKLEIDSDKLDQALERNFDQVQGFLTGEKGLMGRLEARAEPYIQTGGILEQRTKSLQTTLKNIDKQREDLDRRMSAMETRLFAQFNAMDMLVGQLSQTSQYLENQLSNLPGVVRQDRKR</sequence>
<evidence type="ECO:0000256" key="1">
    <source>
        <dbReference type="ARBA" id="ARBA00009764"/>
    </source>
</evidence>
<dbReference type="Pfam" id="PF07196">
    <property type="entry name" value="Flagellin_IN"/>
    <property type="match status" value="1"/>
</dbReference>
<name>A0A1V0B5C0_9GAMM</name>
<evidence type="ECO:0000313" key="9">
    <source>
        <dbReference type="Proteomes" id="UP000243488"/>
    </source>
</evidence>
<dbReference type="KEGG" id="ppha:BVH74_09630"/>
<keyword evidence="9" id="KW-1185">Reference proteome</keyword>
<dbReference type="RefSeq" id="WP_080049863.1">
    <property type="nucleotide sequence ID" value="NZ_CP020100.1"/>
</dbReference>
<comment type="similarity">
    <text evidence="1 5">Belongs to the FliD family.</text>
</comment>
<feature type="coiled-coil region" evidence="5">
    <location>
        <begin position="421"/>
        <end position="448"/>
    </location>
</feature>
<gene>
    <name evidence="8" type="ORF">BVH74_09630</name>
</gene>
<comment type="subcellular location">
    <subcellularLocation>
        <location evidence="5">Secreted</location>
    </subcellularLocation>
    <subcellularLocation>
        <location evidence="5">Bacterial flagellum</location>
    </subcellularLocation>
</comment>
<dbReference type="GO" id="GO:0009424">
    <property type="term" value="C:bacterial-type flagellum hook"/>
    <property type="evidence" value="ECO:0007669"/>
    <property type="project" value="UniProtKB-UniRule"/>
</dbReference>
<keyword evidence="3 5" id="KW-0175">Coiled coil</keyword>
<dbReference type="InterPro" id="IPR003481">
    <property type="entry name" value="FliD_N"/>
</dbReference>
<dbReference type="GO" id="GO:0009421">
    <property type="term" value="C:bacterial-type flagellum filament cap"/>
    <property type="evidence" value="ECO:0007669"/>
    <property type="project" value="InterPro"/>
</dbReference>
<evidence type="ECO:0000313" key="8">
    <source>
        <dbReference type="EMBL" id="AQZ94994.1"/>
    </source>
</evidence>
<dbReference type="PANTHER" id="PTHR30288:SF0">
    <property type="entry name" value="FLAGELLAR HOOK-ASSOCIATED PROTEIN 2"/>
    <property type="match status" value="1"/>
</dbReference>
<dbReference type="PANTHER" id="PTHR30288">
    <property type="entry name" value="FLAGELLAR CAP/ASSEMBLY PROTEIN FLID"/>
    <property type="match status" value="1"/>
</dbReference>
<protein>
    <recommendedName>
        <fullName evidence="5">Flagellar hook-associated protein 2</fullName>
        <shortName evidence="5">HAP2</shortName>
    </recommendedName>
    <alternativeName>
        <fullName evidence="5">Flagellar cap protein</fullName>
    </alternativeName>
</protein>
<dbReference type="AlphaFoldDB" id="A0A1V0B5C0"/>
<evidence type="ECO:0000259" key="7">
    <source>
        <dbReference type="Pfam" id="PF07195"/>
    </source>
</evidence>
<keyword evidence="5" id="KW-0964">Secreted</keyword>
<dbReference type="InterPro" id="IPR010809">
    <property type="entry name" value="FliD_C"/>
</dbReference>
<feature type="domain" description="Flagellar hook-associated protein 2 C-terminal" evidence="7">
    <location>
        <begin position="234"/>
        <end position="464"/>
    </location>
</feature>
<dbReference type="Pfam" id="PF02465">
    <property type="entry name" value="FliD_N"/>
    <property type="match status" value="1"/>
</dbReference>
<organism evidence="8 9">
    <name type="scientific">Halopseudomonas phragmitis</name>
    <dbReference type="NCBI Taxonomy" id="1931241"/>
    <lineage>
        <taxon>Bacteria</taxon>
        <taxon>Pseudomonadati</taxon>
        <taxon>Pseudomonadota</taxon>
        <taxon>Gammaproteobacteria</taxon>
        <taxon>Pseudomonadales</taxon>
        <taxon>Pseudomonadaceae</taxon>
        <taxon>Halopseudomonas</taxon>
    </lineage>
</organism>
<dbReference type="GO" id="GO:0007155">
    <property type="term" value="P:cell adhesion"/>
    <property type="evidence" value="ECO:0007669"/>
    <property type="project" value="InterPro"/>
</dbReference>
<dbReference type="InterPro" id="IPR040026">
    <property type="entry name" value="FliD"/>
</dbReference>
<dbReference type="GO" id="GO:0071973">
    <property type="term" value="P:bacterial-type flagellum-dependent cell motility"/>
    <property type="evidence" value="ECO:0007669"/>
    <property type="project" value="TreeGrafter"/>
</dbReference>
<evidence type="ECO:0000256" key="4">
    <source>
        <dbReference type="ARBA" id="ARBA00023143"/>
    </source>
</evidence>
<proteinExistence type="inferred from homology"/>
<comment type="subunit">
    <text evidence="2 5">Homopentamer.</text>
</comment>
<feature type="domain" description="Flagellar hook-associated protein 2 N-terminal" evidence="6">
    <location>
        <begin position="8"/>
        <end position="104"/>
    </location>
</feature>
<dbReference type="Pfam" id="PF07195">
    <property type="entry name" value="FliD_C"/>
    <property type="match status" value="1"/>
</dbReference>
<dbReference type="STRING" id="1931241.BVH74_09630"/>
<accession>A0A1V0B5C0</accession>
<evidence type="ECO:0000256" key="2">
    <source>
        <dbReference type="ARBA" id="ARBA00011255"/>
    </source>
</evidence>